<protein>
    <submittedName>
        <fullName evidence="6">DUF1656 domain-containing protein</fullName>
    </submittedName>
</protein>
<evidence type="ECO:0000256" key="4">
    <source>
        <dbReference type="ARBA" id="ARBA00023136"/>
    </source>
</evidence>
<keyword evidence="1" id="KW-1003">Cell membrane</keyword>
<dbReference type="AlphaFoldDB" id="A0AAE6RDJ6"/>
<dbReference type="EMBL" id="CP040324">
    <property type="protein sequence ID" value="QHB28787.1"/>
    <property type="molecule type" value="Genomic_DNA"/>
</dbReference>
<evidence type="ECO:0000256" key="2">
    <source>
        <dbReference type="ARBA" id="ARBA00022692"/>
    </source>
</evidence>
<dbReference type="InterPro" id="IPR012451">
    <property type="entry name" value="DUF1656"/>
</dbReference>
<keyword evidence="4 5" id="KW-0472">Membrane</keyword>
<sequence length="73" mass="8265">MTGELNVAGVLFSPLMLCLMIAFLGRLLLSRLLAALDLYRYIWRRTLFDLSVFFVLVGLAFVVLVATPHWLHG</sequence>
<feature type="transmembrane region" description="Helical" evidence="5">
    <location>
        <begin position="6"/>
        <end position="29"/>
    </location>
</feature>
<evidence type="ECO:0000313" key="6">
    <source>
        <dbReference type="EMBL" id="QHB28787.1"/>
    </source>
</evidence>
<organism evidence="6 7">
    <name type="scientific">Pseudomonas monteilii</name>
    <dbReference type="NCBI Taxonomy" id="76759"/>
    <lineage>
        <taxon>Bacteria</taxon>
        <taxon>Pseudomonadati</taxon>
        <taxon>Pseudomonadota</taxon>
        <taxon>Gammaproteobacteria</taxon>
        <taxon>Pseudomonadales</taxon>
        <taxon>Pseudomonadaceae</taxon>
        <taxon>Pseudomonas</taxon>
    </lineage>
</organism>
<accession>A0AAE6RDJ6</accession>
<keyword evidence="3 5" id="KW-1133">Transmembrane helix</keyword>
<feature type="transmembrane region" description="Helical" evidence="5">
    <location>
        <begin position="50"/>
        <end position="71"/>
    </location>
</feature>
<dbReference type="Proteomes" id="UP000464593">
    <property type="component" value="Chromosome"/>
</dbReference>
<reference evidence="6 7" key="1">
    <citation type="submission" date="2019-05" db="EMBL/GenBank/DDBJ databases">
        <title>Complete genome sequence of Pseudomonas Pseudomonas resinovorans.</title>
        <authorList>
            <person name="Chen H.-P."/>
        </authorList>
    </citation>
    <scope>NUCLEOTIDE SEQUENCE [LARGE SCALE GENOMIC DNA]</scope>
    <source>
        <strain evidence="6 7">TCU-CK1</strain>
    </source>
</reference>
<dbReference type="RefSeq" id="WP_159266407.1">
    <property type="nucleotide sequence ID" value="NZ_CP040324.1"/>
</dbReference>
<evidence type="ECO:0000256" key="5">
    <source>
        <dbReference type="SAM" id="Phobius"/>
    </source>
</evidence>
<evidence type="ECO:0000313" key="7">
    <source>
        <dbReference type="Proteomes" id="UP000464593"/>
    </source>
</evidence>
<dbReference type="Pfam" id="PF07869">
    <property type="entry name" value="DUF1656"/>
    <property type="match status" value="1"/>
</dbReference>
<evidence type="ECO:0000256" key="3">
    <source>
        <dbReference type="ARBA" id="ARBA00022989"/>
    </source>
</evidence>
<gene>
    <name evidence="6" type="ORF">TCK1_3441</name>
</gene>
<evidence type="ECO:0000256" key="1">
    <source>
        <dbReference type="ARBA" id="ARBA00022475"/>
    </source>
</evidence>
<proteinExistence type="predicted"/>
<keyword evidence="2 5" id="KW-0812">Transmembrane</keyword>
<name>A0AAE6RDJ6_9PSED</name>